<organism evidence="2">
    <name type="scientific">marine sediment metagenome</name>
    <dbReference type="NCBI Taxonomy" id="412755"/>
    <lineage>
        <taxon>unclassified sequences</taxon>
        <taxon>metagenomes</taxon>
        <taxon>ecological metagenomes</taxon>
    </lineage>
</organism>
<protein>
    <submittedName>
        <fullName evidence="2">Uncharacterized protein</fullName>
    </submittedName>
</protein>
<comment type="caution">
    <text evidence="2">The sequence shown here is derived from an EMBL/GenBank/DDBJ whole genome shotgun (WGS) entry which is preliminary data.</text>
</comment>
<name>X0X793_9ZZZZ</name>
<dbReference type="EMBL" id="BARS01041349">
    <property type="protein sequence ID" value="GAG31277.1"/>
    <property type="molecule type" value="Genomic_DNA"/>
</dbReference>
<evidence type="ECO:0000256" key="1">
    <source>
        <dbReference type="SAM" id="MobiDB-lite"/>
    </source>
</evidence>
<gene>
    <name evidence="2" type="ORF">S01H1_62905</name>
</gene>
<proteinExistence type="predicted"/>
<evidence type="ECO:0000313" key="2">
    <source>
        <dbReference type="EMBL" id="GAG31277.1"/>
    </source>
</evidence>
<feature type="region of interest" description="Disordered" evidence="1">
    <location>
        <begin position="35"/>
        <end position="54"/>
    </location>
</feature>
<reference evidence="2" key="1">
    <citation type="journal article" date="2014" name="Front. Microbiol.">
        <title>High frequency of phylogenetically diverse reductive dehalogenase-homologous genes in deep subseafloor sedimentary metagenomes.</title>
        <authorList>
            <person name="Kawai M."/>
            <person name="Futagami T."/>
            <person name="Toyoda A."/>
            <person name="Takaki Y."/>
            <person name="Nishi S."/>
            <person name="Hori S."/>
            <person name="Arai W."/>
            <person name="Tsubouchi T."/>
            <person name="Morono Y."/>
            <person name="Uchiyama I."/>
            <person name="Ito T."/>
            <person name="Fujiyama A."/>
            <person name="Inagaki F."/>
            <person name="Takami H."/>
        </authorList>
    </citation>
    <scope>NUCLEOTIDE SEQUENCE</scope>
    <source>
        <strain evidence="2">Expedition CK06-06</strain>
    </source>
</reference>
<feature type="non-terminal residue" evidence="2">
    <location>
        <position position="54"/>
    </location>
</feature>
<sequence>MATISREQLTGLLINAGISGEALAKLVAIAGRESGYKTDAHRTDSDPAKLSGDR</sequence>
<dbReference type="AlphaFoldDB" id="X0X793"/>
<accession>X0X793</accession>